<comment type="subcellular location">
    <subcellularLocation>
        <location evidence="1">Secreted</location>
    </subcellularLocation>
</comment>
<accession>A0A6H5GUS6</accession>
<reference evidence="6 7" key="1">
    <citation type="submission" date="2020-02" db="EMBL/GenBank/DDBJ databases">
        <authorList>
            <person name="Ferguson B K."/>
        </authorList>
    </citation>
    <scope>NUCLEOTIDE SEQUENCE [LARGE SCALE GENOMIC DNA]</scope>
</reference>
<gene>
    <name evidence="6" type="ORF">NTEN_LOCUS13023</name>
</gene>
<evidence type="ECO:0000313" key="7">
    <source>
        <dbReference type="Proteomes" id="UP000479000"/>
    </source>
</evidence>
<evidence type="ECO:0000256" key="2">
    <source>
        <dbReference type="ARBA" id="ARBA00007480"/>
    </source>
</evidence>
<comment type="similarity">
    <text evidence="2">Belongs to the noggin family.</text>
</comment>
<keyword evidence="5" id="KW-0732">Signal</keyword>
<dbReference type="AlphaFoldDB" id="A0A6H5GUS6"/>
<evidence type="ECO:0000256" key="5">
    <source>
        <dbReference type="ARBA" id="ARBA00022729"/>
    </source>
</evidence>
<dbReference type="EMBL" id="CADCXU010019470">
    <property type="protein sequence ID" value="CAB0007768.1"/>
    <property type="molecule type" value="Genomic_DNA"/>
</dbReference>
<evidence type="ECO:0000256" key="4">
    <source>
        <dbReference type="ARBA" id="ARBA00022525"/>
    </source>
</evidence>
<dbReference type="InterPro" id="IPR008717">
    <property type="entry name" value="Noggin"/>
</dbReference>
<feature type="non-terminal residue" evidence="6">
    <location>
        <position position="84"/>
    </location>
</feature>
<keyword evidence="4" id="KW-0964">Secreted</keyword>
<dbReference type="Pfam" id="PF05806">
    <property type="entry name" value="Noggin"/>
    <property type="match status" value="1"/>
</dbReference>
<name>A0A6H5GUS6_9HEMI</name>
<dbReference type="Proteomes" id="UP000479000">
    <property type="component" value="Unassembled WGS sequence"/>
</dbReference>
<dbReference type="OrthoDB" id="5950649at2759"/>
<organism evidence="6 7">
    <name type="scientific">Nesidiocoris tenuis</name>
    <dbReference type="NCBI Taxonomy" id="355587"/>
    <lineage>
        <taxon>Eukaryota</taxon>
        <taxon>Metazoa</taxon>
        <taxon>Ecdysozoa</taxon>
        <taxon>Arthropoda</taxon>
        <taxon>Hexapoda</taxon>
        <taxon>Insecta</taxon>
        <taxon>Pterygota</taxon>
        <taxon>Neoptera</taxon>
        <taxon>Paraneoptera</taxon>
        <taxon>Hemiptera</taxon>
        <taxon>Heteroptera</taxon>
        <taxon>Panheteroptera</taxon>
        <taxon>Cimicomorpha</taxon>
        <taxon>Miridae</taxon>
        <taxon>Dicyphina</taxon>
        <taxon>Nesidiocoris</taxon>
    </lineage>
</organism>
<sequence>MLRTTSTVSEGRSKCNRNIYMLPPHYLMNPRRQQDISHTRKSAAELKSTASTLGLSDTVRDWLVSRGTCPITYAWKDLGSDFWP</sequence>
<evidence type="ECO:0000313" key="6">
    <source>
        <dbReference type="EMBL" id="CAB0007768.1"/>
    </source>
</evidence>
<dbReference type="Gene3D" id="2.10.90.10">
    <property type="entry name" value="Cystine-knot cytokines"/>
    <property type="match status" value="1"/>
</dbReference>
<dbReference type="GO" id="GO:0005576">
    <property type="term" value="C:extracellular region"/>
    <property type="evidence" value="ECO:0007669"/>
    <property type="project" value="UniProtKB-SubCell"/>
</dbReference>
<dbReference type="InterPro" id="IPR029034">
    <property type="entry name" value="Cystine-knot_cytokine"/>
</dbReference>
<keyword evidence="7" id="KW-1185">Reference proteome</keyword>
<keyword evidence="3" id="KW-0217">Developmental protein</keyword>
<protein>
    <submittedName>
        <fullName evidence="6">Uncharacterized protein</fullName>
    </submittedName>
</protein>
<proteinExistence type="inferred from homology"/>
<evidence type="ECO:0000256" key="1">
    <source>
        <dbReference type="ARBA" id="ARBA00004613"/>
    </source>
</evidence>
<dbReference type="SUPFAM" id="SSF57501">
    <property type="entry name" value="Cystine-knot cytokines"/>
    <property type="match status" value="1"/>
</dbReference>
<evidence type="ECO:0000256" key="3">
    <source>
        <dbReference type="ARBA" id="ARBA00022473"/>
    </source>
</evidence>